<evidence type="ECO:0000313" key="1">
    <source>
        <dbReference type="EMBL" id="WOX06840.1"/>
    </source>
</evidence>
<proteinExistence type="predicted"/>
<gene>
    <name evidence="1" type="ORF">R5R33_06835</name>
</gene>
<dbReference type="RefSeq" id="WP_318955275.1">
    <property type="nucleotide sequence ID" value="NZ_CP137555.1"/>
</dbReference>
<name>A0AAU0N3L2_9GAMM</name>
<dbReference type="Proteomes" id="UP001302477">
    <property type="component" value="Chromosome"/>
</dbReference>
<protein>
    <submittedName>
        <fullName evidence="1">Uncharacterized protein</fullName>
    </submittedName>
</protein>
<keyword evidence="2" id="KW-1185">Reference proteome</keyword>
<dbReference type="AlphaFoldDB" id="A0AAU0N3L2"/>
<accession>A0AAU0N3L2</accession>
<dbReference type="EMBL" id="CP137555">
    <property type="protein sequence ID" value="WOX06840.1"/>
    <property type="molecule type" value="Genomic_DNA"/>
</dbReference>
<dbReference type="KEGG" id="mpaf:R5R33_06835"/>
<evidence type="ECO:0000313" key="2">
    <source>
        <dbReference type="Proteomes" id="UP001302477"/>
    </source>
</evidence>
<organism evidence="1 2">
    <name type="scientific">Microbulbifer pacificus</name>
    <dbReference type="NCBI Taxonomy" id="407164"/>
    <lineage>
        <taxon>Bacteria</taxon>
        <taxon>Pseudomonadati</taxon>
        <taxon>Pseudomonadota</taxon>
        <taxon>Gammaproteobacteria</taxon>
        <taxon>Cellvibrionales</taxon>
        <taxon>Microbulbiferaceae</taxon>
        <taxon>Microbulbifer</taxon>
    </lineage>
</organism>
<sequence>MPSWSRHLEALARAISPLNAEPSGDTVAAVPVADERADVTLQEELGFAPETVDQALIQGMEVTLGDLDETAHGWMFRGHPVMVFAVDVAAVEDPQVRKEFYHRVHLASCCGALEDPAQVVWIGTARNNLSAPGLEQPPHACEYCLAKVNHRGFRALAPRERGKVASALSFHWHVNQYAGEFFPAGVTSFWTPGKAPQRLQQMVPSASTQSGTCGFCEWQVPEPEDSEESWFVPVERGVELGLTIDACVLCAQQQAAGVLILPEERALAASRVRFEQQRLAARAFAGEGATADETAVDAADGGEERSWHSVRPRLPLAWHPLCELLERNLAAPVLFHRFAGYDGIAVLAWPEHRRGIVASSSERERLPEGWDFWDKASVLASLG</sequence>
<reference evidence="1 2" key="1">
    <citation type="submission" date="2023-10" db="EMBL/GenBank/DDBJ databases">
        <title>Description of Microbulbifer bruguierae sp. nov., isolated from the sediments of mangrove plant Bruguiera sexangula and comparative genomic analyses of the genus Microbulbifer.</title>
        <authorList>
            <person name="Long M."/>
        </authorList>
    </citation>
    <scope>NUCLEOTIDE SEQUENCE [LARGE SCALE GENOMIC DNA]</scope>
    <source>
        <strain evidence="1 2">SPO729</strain>
    </source>
</reference>